<dbReference type="SUPFAM" id="SSF52540">
    <property type="entry name" value="P-loop containing nucleoside triphosphate hydrolases"/>
    <property type="match status" value="1"/>
</dbReference>
<comment type="caution">
    <text evidence="2">The sequence shown here is derived from an EMBL/GenBank/DDBJ whole genome shotgun (WGS) entry which is preliminary data.</text>
</comment>
<protein>
    <submittedName>
        <fullName evidence="2">Nitrogenase (Iron protein)</fullName>
    </submittedName>
</protein>
<dbReference type="AlphaFoldDB" id="A0A0P8AHQ2"/>
<gene>
    <name evidence="2" type="primary">nifH_3</name>
    <name evidence="2" type="ORF">MPEBLZ_01434</name>
</gene>
<dbReference type="PATRIC" id="fig|1719120.3.peg.1551"/>
<name>A0A0P8AHQ2_9EURY</name>
<dbReference type="Pfam" id="PF13614">
    <property type="entry name" value="AAA_31"/>
    <property type="match status" value="1"/>
</dbReference>
<reference evidence="2 3" key="1">
    <citation type="submission" date="2015-09" db="EMBL/GenBank/DDBJ databases">
        <title>A metagenomics-based metabolic model of nitrate-dependent anaerobic oxidation of methane by Methanoperedens-like archaea.</title>
        <authorList>
            <person name="Arshad A."/>
            <person name="Speth D.R."/>
            <person name="De Graaf R.M."/>
            <person name="Op Den Camp H.J."/>
            <person name="Jetten M.S."/>
            <person name="Welte C.U."/>
        </authorList>
    </citation>
    <scope>NUCLEOTIDE SEQUENCE [LARGE SCALE GENOMIC DNA]</scope>
</reference>
<feature type="domain" description="AAA" evidence="1">
    <location>
        <begin position="4"/>
        <end position="180"/>
    </location>
</feature>
<dbReference type="FunFam" id="3.40.50.300:FF:000285">
    <property type="entry name" value="Sporulation initiation inhibitor Soj"/>
    <property type="match status" value="1"/>
</dbReference>
<dbReference type="PANTHER" id="PTHR13696">
    <property type="entry name" value="P-LOOP CONTAINING NUCLEOSIDE TRIPHOSPHATE HYDROLASE"/>
    <property type="match status" value="1"/>
</dbReference>
<dbReference type="InterPro" id="IPR025669">
    <property type="entry name" value="AAA_dom"/>
</dbReference>
<sequence>MSARIIAVMNQKGGVGKTTTAVNLAAGLAKAGRKVLVMDVDPQANLTTGLLRDKPAADKTLKGVFQNKVSLSEVIHHTDTQGLELIPSHISLAVVETELLGKIGRETVLKKAITSDIRERYDYIILDAPPSLGLFSVNILAAADEVLIPIQTEFYAMDGVAQLLEVVKLVQDNLNGSLKVGAVLLTMFDARTKLAAEVKEQVVKAFGQNVLSAVIPRNIKLAEAPSYGKSIFLYAPDSQGAKAYEEATVELLKMWGDYSE</sequence>
<proteinExistence type="predicted"/>
<dbReference type="Gene3D" id="3.40.50.300">
    <property type="entry name" value="P-loop containing nucleotide triphosphate hydrolases"/>
    <property type="match status" value="1"/>
</dbReference>
<dbReference type="PANTHER" id="PTHR13696:SF52">
    <property type="entry name" value="PARA FAMILY PROTEIN CT_582"/>
    <property type="match status" value="1"/>
</dbReference>
<evidence type="ECO:0000313" key="3">
    <source>
        <dbReference type="Proteomes" id="UP000050360"/>
    </source>
</evidence>
<accession>A0A0P8AHQ2</accession>
<evidence type="ECO:0000313" key="2">
    <source>
        <dbReference type="EMBL" id="KPQ43966.1"/>
    </source>
</evidence>
<organism evidence="2 3">
    <name type="scientific">Candidatus Methanoperedens nitratireducens</name>
    <dbReference type="NCBI Taxonomy" id="1392998"/>
    <lineage>
        <taxon>Archaea</taxon>
        <taxon>Methanobacteriati</taxon>
        <taxon>Methanobacteriota</taxon>
        <taxon>Stenosarchaea group</taxon>
        <taxon>Methanomicrobia</taxon>
        <taxon>Methanosarcinales</taxon>
        <taxon>ANME-2 cluster</taxon>
        <taxon>Candidatus Methanoperedentaceae</taxon>
        <taxon>Candidatus Methanoperedens</taxon>
    </lineage>
</organism>
<dbReference type="Proteomes" id="UP000050360">
    <property type="component" value="Unassembled WGS sequence"/>
</dbReference>
<dbReference type="CDD" id="cd02042">
    <property type="entry name" value="ParAB_family"/>
    <property type="match status" value="1"/>
</dbReference>
<dbReference type="InterPro" id="IPR050678">
    <property type="entry name" value="DNA_Partitioning_ATPase"/>
</dbReference>
<dbReference type="EMBL" id="LKCM01000118">
    <property type="protein sequence ID" value="KPQ43966.1"/>
    <property type="molecule type" value="Genomic_DNA"/>
</dbReference>
<dbReference type="PIRSF" id="PIRSF009320">
    <property type="entry name" value="Nuc_binding_HP_1000"/>
    <property type="match status" value="1"/>
</dbReference>
<evidence type="ECO:0000259" key="1">
    <source>
        <dbReference type="Pfam" id="PF13614"/>
    </source>
</evidence>
<dbReference type="InterPro" id="IPR027417">
    <property type="entry name" value="P-loop_NTPase"/>
</dbReference>